<proteinExistence type="predicted"/>
<dbReference type="InterPro" id="IPR036955">
    <property type="entry name" value="AP2/ERF_dom_sf"/>
</dbReference>
<evidence type="ECO:0000256" key="3">
    <source>
        <dbReference type="ARBA" id="ARBA00023125"/>
    </source>
</evidence>
<dbReference type="EMBL" id="SIDB01000005">
    <property type="protein sequence ID" value="KAI3432230.1"/>
    <property type="molecule type" value="Genomic_DNA"/>
</dbReference>
<evidence type="ECO:0000259" key="6">
    <source>
        <dbReference type="PROSITE" id="PS51032"/>
    </source>
</evidence>
<reference evidence="7" key="2">
    <citation type="submission" date="2020-11" db="EMBL/GenBank/DDBJ databases">
        <authorList>
            <person name="Cecchin M."/>
            <person name="Marcolungo L."/>
            <person name="Rossato M."/>
            <person name="Girolomoni L."/>
            <person name="Cosentino E."/>
            <person name="Cuine S."/>
            <person name="Li-Beisson Y."/>
            <person name="Delledonne M."/>
            <person name="Ballottari M."/>
        </authorList>
    </citation>
    <scope>NUCLEOTIDE SEQUENCE</scope>
    <source>
        <strain evidence="7">211/11P</strain>
        <tissue evidence="7">Whole cell</tissue>
    </source>
</reference>
<dbReference type="AlphaFoldDB" id="A0A9D4TQT2"/>
<gene>
    <name evidence="7" type="ORF">D9Q98_003792</name>
</gene>
<dbReference type="Gene3D" id="3.30.730.10">
    <property type="entry name" value="AP2/ERF domain"/>
    <property type="match status" value="1"/>
</dbReference>
<keyword evidence="2" id="KW-0805">Transcription regulation</keyword>
<dbReference type="Proteomes" id="UP001055712">
    <property type="component" value="Unassembled WGS sequence"/>
</dbReference>
<keyword evidence="3" id="KW-0238">DNA-binding</keyword>
<evidence type="ECO:0000256" key="2">
    <source>
        <dbReference type="ARBA" id="ARBA00023015"/>
    </source>
</evidence>
<keyword evidence="4" id="KW-0804">Transcription</keyword>
<dbReference type="GO" id="GO:0003677">
    <property type="term" value="F:DNA binding"/>
    <property type="evidence" value="ECO:0007669"/>
    <property type="project" value="UniProtKB-KW"/>
</dbReference>
<evidence type="ECO:0000256" key="5">
    <source>
        <dbReference type="ARBA" id="ARBA00023242"/>
    </source>
</evidence>
<dbReference type="SUPFAM" id="SSF54171">
    <property type="entry name" value="DNA-binding domain"/>
    <property type="match status" value="1"/>
</dbReference>
<dbReference type="InterPro" id="IPR016177">
    <property type="entry name" value="DNA-bd_dom_sf"/>
</dbReference>
<organism evidence="7 8">
    <name type="scientific">Chlorella vulgaris</name>
    <name type="common">Green alga</name>
    <dbReference type="NCBI Taxonomy" id="3077"/>
    <lineage>
        <taxon>Eukaryota</taxon>
        <taxon>Viridiplantae</taxon>
        <taxon>Chlorophyta</taxon>
        <taxon>core chlorophytes</taxon>
        <taxon>Trebouxiophyceae</taxon>
        <taxon>Chlorellales</taxon>
        <taxon>Chlorellaceae</taxon>
        <taxon>Chlorella clade</taxon>
        <taxon>Chlorella</taxon>
    </lineage>
</organism>
<dbReference type="GO" id="GO:0005634">
    <property type="term" value="C:nucleus"/>
    <property type="evidence" value="ECO:0007669"/>
    <property type="project" value="UniProtKB-SubCell"/>
</dbReference>
<evidence type="ECO:0000313" key="7">
    <source>
        <dbReference type="EMBL" id="KAI3432230.1"/>
    </source>
</evidence>
<dbReference type="OrthoDB" id="515794at2759"/>
<sequence length="105" mass="11133">MCQLLLSPGLLLGCPPSPAGKVSPETVIGMHLKSSNPGGLRMRGVTRHKRTQRYEGHIWESKKQVYLGAYDTEALAGMAHGKAPLLWHAFTTQPAAAGRAGDAGA</sequence>
<protein>
    <recommendedName>
        <fullName evidence="6">AP2/ERF domain-containing protein</fullName>
    </recommendedName>
</protein>
<comment type="subcellular location">
    <subcellularLocation>
        <location evidence="1">Nucleus</location>
    </subcellularLocation>
</comment>
<accession>A0A9D4TQT2</accession>
<evidence type="ECO:0000313" key="8">
    <source>
        <dbReference type="Proteomes" id="UP001055712"/>
    </source>
</evidence>
<evidence type="ECO:0000256" key="1">
    <source>
        <dbReference type="ARBA" id="ARBA00004123"/>
    </source>
</evidence>
<name>A0A9D4TQT2_CHLVU</name>
<dbReference type="GO" id="GO:0003700">
    <property type="term" value="F:DNA-binding transcription factor activity"/>
    <property type="evidence" value="ECO:0007669"/>
    <property type="project" value="InterPro"/>
</dbReference>
<reference evidence="7" key="1">
    <citation type="journal article" date="2019" name="Plant J.">
        <title>Chlorella vulgaris genome assembly and annotation reveals the molecular basis for metabolic acclimation to high light conditions.</title>
        <authorList>
            <person name="Cecchin M."/>
            <person name="Marcolungo L."/>
            <person name="Rossato M."/>
            <person name="Girolomoni L."/>
            <person name="Cosentino E."/>
            <person name="Cuine S."/>
            <person name="Li-Beisson Y."/>
            <person name="Delledonne M."/>
            <person name="Ballottari M."/>
        </authorList>
    </citation>
    <scope>NUCLEOTIDE SEQUENCE</scope>
    <source>
        <strain evidence="7">211/11P</strain>
    </source>
</reference>
<dbReference type="SMART" id="SM00380">
    <property type="entry name" value="AP2"/>
    <property type="match status" value="1"/>
</dbReference>
<evidence type="ECO:0000256" key="4">
    <source>
        <dbReference type="ARBA" id="ARBA00023163"/>
    </source>
</evidence>
<feature type="domain" description="AP2/ERF" evidence="6">
    <location>
        <begin position="41"/>
        <end position="100"/>
    </location>
</feature>
<dbReference type="InterPro" id="IPR001471">
    <property type="entry name" value="AP2/ERF_dom"/>
</dbReference>
<dbReference type="PROSITE" id="PS51032">
    <property type="entry name" value="AP2_ERF"/>
    <property type="match status" value="1"/>
</dbReference>
<comment type="caution">
    <text evidence="7">The sequence shown here is derived from an EMBL/GenBank/DDBJ whole genome shotgun (WGS) entry which is preliminary data.</text>
</comment>
<keyword evidence="8" id="KW-1185">Reference proteome</keyword>
<keyword evidence="5" id="KW-0539">Nucleus</keyword>